<reference evidence="2" key="1">
    <citation type="journal article" date="2023" name="Mol. Phylogenet. Evol.">
        <title>Genome-scale phylogeny and comparative genomics of the fungal order Sordariales.</title>
        <authorList>
            <person name="Hensen N."/>
            <person name="Bonometti L."/>
            <person name="Westerberg I."/>
            <person name="Brannstrom I.O."/>
            <person name="Guillou S."/>
            <person name="Cros-Aarteil S."/>
            <person name="Calhoun S."/>
            <person name="Haridas S."/>
            <person name="Kuo A."/>
            <person name="Mondo S."/>
            <person name="Pangilinan J."/>
            <person name="Riley R."/>
            <person name="LaButti K."/>
            <person name="Andreopoulos B."/>
            <person name="Lipzen A."/>
            <person name="Chen C."/>
            <person name="Yan M."/>
            <person name="Daum C."/>
            <person name="Ng V."/>
            <person name="Clum A."/>
            <person name="Steindorff A."/>
            <person name="Ohm R.A."/>
            <person name="Martin F."/>
            <person name="Silar P."/>
            <person name="Natvig D.O."/>
            <person name="Lalanne C."/>
            <person name="Gautier V."/>
            <person name="Ament-Velasquez S.L."/>
            <person name="Kruys A."/>
            <person name="Hutchinson M.I."/>
            <person name="Powell A.J."/>
            <person name="Barry K."/>
            <person name="Miller A.N."/>
            <person name="Grigoriev I.V."/>
            <person name="Debuchy R."/>
            <person name="Gladieux P."/>
            <person name="Hiltunen Thoren M."/>
            <person name="Johannesson H."/>
        </authorList>
    </citation>
    <scope>NUCLEOTIDE SEQUENCE</scope>
    <source>
        <strain evidence="2">CBS 892.96</strain>
    </source>
</reference>
<evidence type="ECO:0000313" key="2">
    <source>
        <dbReference type="EMBL" id="KAK4180152.1"/>
    </source>
</evidence>
<comment type="caution">
    <text evidence="2">The sequence shown here is derived from an EMBL/GenBank/DDBJ whole genome shotgun (WGS) entry which is preliminary data.</text>
</comment>
<sequence>MATRDKEQSQPCDQPLERQIITIIGEVQYLVHPQRLGHVSTSASTRKLQDIIPVTGLTLELFNSPYTFQAIEGFDNQDDVYMYGFNERIVIIDQSEPEVDADNKIPPYRVHGLFLDDSKHPLRPGPYFIYNEGLHQAWRLYPDKLRAFNFGIIPRAVHEPQNSVYDPVTVLSRDGLQKAIAVPSRLYYDPPSRDKPLSGVRFVVDDLFSLKGVKTTLSHEAWATLYSPCPETSYFIKQLIGLGAVVVGKTKASQFAVLHTAWVDVSSPKNPRADGYQEALGSSPGAGSALAGYMWVDCAVGIDTLGGFMETAEWYGLFALRLSHYWPFVVGVNLASSRLSAIAFMSRSLERVEQAAGASIISIKLNSSQQPTLSPLTPSTIIFPKDLFENEQHRNQKRLTVEFTKLFKAKANNLDLGEAWEEHPPPNAPSDDTLQSYMKDCAWEAYCHDFGKKYRKFLEEYTKDDSTEEEEDVILSPYWDDAVNSICFRIGRFNVFVISKLSYKIPGEVYQGSADASQISANYWDLSREKSHTVSVQDYHHYCARIVTFTEWFGKGIAPLGNSIVMLPTGVGHQPMSRVHSPSTYAPTAHRMYNWDECLASILQRPQLVLPLGRTFFKSRITRVVEALPLCISMMGDKDSDLPLIGLTIKVMKENGLEVKVDAGPEIWREARWPWQYFHVNGNMVSLKHDGDMADATDMIE</sequence>
<dbReference type="InterPro" id="IPR023631">
    <property type="entry name" value="Amidase_dom"/>
</dbReference>
<dbReference type="EMBL" id="MU866103">
    <property type="protein sequence ID" value="KAK4180152.1"/>
    <property type="molecule type" value="Genomic_DNA"/>
</dbReference>
<organism evidence="2 3">
    <name type="scientific">Triangularia setosa</name>
    <dbReference type="NCBI Taxonomy" id="2587417"/>
    <lineage>
        <taxon>Eukaryota</taxon>
        <taxon>Fungi</taxon>
        <taxon>Dikarya</taxon>
        <taxon>Ascomycota</taxon>
        <taxon>Pezizomycotina</taxon>
        <taxon>Sordariomycetes</taxon>
        <taxon>Sordariomycetidae</taxon>
        <taxon>Sordariales</taxon>
        <taxon>Podosporaceae</taxon>
        <taxon>Triangularia</taxon>
    </lineage>
</organism>
<dbReference type="Gene3D" id="3.90.1300.10">
    <property type="entry name" value="Amidase signature (AS) domain"/>
    <property type="match status" value="1"/>
</dbReference>
<dbReference type="PANTHER" id="PTHR46310:SF7">
    <property type="entry name" value="AMIDASE 1"/>
    <property type="match status" value="1"/>
</dbReference>
<accession>A0AAN6WHD2</accession>
<dbReference type="Pfam" id="PF01425">
    <property type="entry name" value="Amidase"/>
    <property type="match status" value="1"/>
</dbReference>
<gene>
    <name evidence="2" type="ORF">QBC36DRAFT_44045</name>
</gene>
<name>A0AAN6WHD2_9PEZI</name>
<feature type="domain" description="Amidase" evidence="1">
    <location>
        <begin position="169"/>
        <end position="354"/>
    </location>
</feature>
<dbReference type="SUPFAM" id="SSF75304">
    <property type="entry name" value="Amidase signature (AS) enzymes"/>
    <property type="match status" value="1"/>
</dbReference>
<dbReference type="AlphaFoldDB" id="A0AAN6WHD2"/>
<dbReference type="Proteomes" id="UP001302321">
    <property type="component" value="Unassembled WGS sequence"/>
</dbReference>
<reference evidence="2" key="2">
    <citation type="submission" date="2023-05" db="EMBL/GenBank/DDBJ databases">
        <authorList>
            <consortium name="Lawrence Berkeley National Laboratory"/>
            <person name="Steindorff A."/>
            <person name="Hensen N."/>
            <person name="Bonometti L."/>
            <person name="Westerberg I."/>
            <person name="Brannstrom I.O."/>
            <person name="Guillou S."/>
            <person name="Cros-Aarteil S."/>
            <person name="Calhoun S."/>
            <person name="Haridas S."/>
            <person name="Kuo A."/>
            <person name="Mondo S."/>
            <person name="Pangilinan J."/>
            <person name="Riley R."/>
            <person name="Labutti K."/>
            <person name="Andreopoulos B."/>
            <person name="Lipzen A."/>
            <person name="Chen C."/>
            <person name="Yanf M."/>
            <person name="Daum C."/>
            <person name="Ng V."/>
            <person name="Clum A."/>
            <person name="Ohm R."/>
            <person name="Martin F."/>
            <person name="Silar P."/>
            <person name="Natvig D."/>
            <person name="Lalanne C."/>
            <person name="Gautier V."/>
            <person name="Ament-Velasquez S.L."/>
            <person name="Kruys A."/>
            <person name="Hutchinson M.I."/>
            <person name="Powell A.J."/>
            <person name="Barry K."/>
            <person name="Miller A.N."/>
            <person name="Grigoriev I.V."/>
            <person name="Debuchy R."/>
            <person name="Gladieux P."/>
            <person name="Thoren M.H."/>
            <person name="Johannesson H."/>
        </authorList>
    </citation>
    <scope>NUCLEOTIDE SEQUENCE</scope>
    <source>
        <strain evidence="2">CBS 892.96</strain>
    </source>
</reference>
<keyword evidence="3" id="KW-1185">Reference proteome</keyword>
<evidence type="ECO:0000313" key="3">
    <source>
        <dbReference type="Proteomes" id="UP001302321"/>
    </source>
</evidence>
<dbReference type="PANTHER" id="PTHR46310">
    <property type="entry name" value="AMIDASE 1"/>
    <property type="match status" value="1"/>
</dbReference>
<proteinExistence type="predicted"/>
<evidence type="ECO:0000259" key="1">
    <source>
        <dbReference type="Pfam" id="PF01425"/>
    </source>
</evidence>
<dbReference type="InterPro" id="IPR036928">
    <property type="entry name" value="AS_sf"/>
</dbReference>
<protein>
    <submittedName>
        <fullName evidence="2">Amidase signature domain-containing protein</fullName>
    </submittedName>
</protein>